<dbReference type="Pfam" id="PF07690">
    <property type="entry name" value="MFS_1"/>
    <property type="match status" value="1"/>
</dbReference>
<feature type="transmembrane region" description="Helical" evidence="5">
    <location>
        <begin position="349"/>
        <end position="370"/>
    </location>
</feature>
<dbReference type="SUPFAM" id="SSF103473">
    <property type="entry name" value="MFS general substrate transporter"/>
    <property type="match status" value="1"/>
</dbReference>
<comment type="subcellular location">
    <subcellularLocation>
        <location evidence="1">Cell membrane</location>
        <topology evidence="1">Multi-pass membrane protein</topology>
    </subcellularLocation>
</comment>
<gene>
    <name evidence="7" type="ORF">FKZ61_20805</name>
</gene>
<keyword evidence="4 5" id="KW-0472">Membrane</keyword>
<name>A0A540V9Y2_9CHLR</name>
<accession>A0A540V9Y2</accession>
<dbReference type="FunCoup" id="A0A540V9Y2">
    <property type="interactions" value="48"/>
</dbReference>
<keyword evidence="2 5" id="KW-0812">Transmembrane</keyword>
<feature type="transmembrane region" description="Helical" evidence="5">
    <location>
        <begin position="74"/>
        <end position="92"/>
    </location>
</feature>
<dbReference type="PANTHER" id="PTHR23531:SF2">
    <property type="entry name" value="PERMEASE"/>
    <property type="match status" value="1"/>
</dbReference>
<evidence type="ECO:0000256" key="3">
    <source>
        <dbReference type="ARBA" id="ARBA00022989"/>
    </source>
</evidence>
<feature type="transmembrane region" description="Helical" evidence="5">
    <location>
        <begin position="9"/>
        <end position="30"/>
    </location>
</feature>
<protein>
    <submittedName>
        <fullName evidence="7">MFS transporter</fullName>
    </submittedName>
</protein>
<organism evidence="7 8">
    <name type="scientific">Litorilinea aerophila</name>
    <dbReference type="NCBI Taxonomy" id="1204385"/>
    <lineage>
        <taxon>Bacteria</taxon>
        <taxon>Bacillati</taxon>
        <taxon>Chloroflexota</taxon>
        <taxon>Caldilineae</taxon>
        <taxon>Caldilineales</taxon>
        <taxon>Caldilineaceae</taxon>
        <taxon>Litorilinea</taxon>
    </lineage>
</organism>
<dbReference type="OrthoDB" id="9793283at2"/>
<feature type="transmembrane region" description="Helical" evidence="5">
    <location>
        <begin position="132"/>
        <end position="155"/>
    </location>
</feature>
<dbReference type="PROSITE" id="PS50850">
    <property type="entry name" value="MFS"/>
    <property type="match status" value="1"/>
</dbReference>
<dbReference type="InParanoid" id="A0A540V9Y2"/>
<sequence>MERLWTRSFIFAILGTLFLFVAFYALYPTLPVFIKQMGGSEAQVGLAMGFFMLASVAIRPLTGGLLDRFGRRPFIVGGILLFALAMYLYGWVGGVGVLLGIRILHGVSWAVSSTSLQTAITDMIPRPRLGEGMGWMGLVMTLAMAVGPVFGVWLFQEISPWALFLSGVGLSMVALLLTFGATMPFQRQPGSRGIGVVEKSVLPLTLAVFFLFGSYGGITTFVPLFADAIGVNSGTFFLAFALTLALTRPSAGSLSDRYGEGVVIVPALLFAMVALVVLGFSTGLAGVVGAAVLYGIGFGAAHPVLNALTVRMARPDRRGVAIASFSTAVDLGIGLGAIGLGWISEYVGYQGLFTAAAGLVVCSLLVFLWVKRLLAARSLPLPAGEAT</sequence>
<dbReference type="InterPro" id="IPR020846">
    <property type="entry name" value="MFS_dom"/>
</dbReference>
<feature type="transmembrane region" description="Helical" evidence="5">
    <location>
        <begin position="161"/>
        <end position="180"/>
    </location>
</feature>
<dbReference type="Gene3D" id="1.20.1250.20">
    <property type="entry name" value="MFS general substrate transporter like domains"/>
    <property type="match status" value="1"/>
</dbReference>
<keyword evidence="3 5" id="KW-1133">Transmembrane helix</keyword>
<evidence type="ECO:0000313" key="7">
    <source>
        <dbReference type="EMBL" id="TQE93587.1"/>
    </source>
</evidence>
<dbReference type="InterPro" id="IPR011701">
    <property type="entry name" value="MFS"/>
</dbReference>
<dbReference type="GO" id="GO:0005886">
    <property type="term" value="C:plasma membrane"/>
    <property type="evidence" value="ECO:0007669"/>
    <property type="project" value="UniProtKB-SubCell"/>
</dbReference>
<dbReference type="Proteomes" id="UP000317371">
    <property type="component" value="Unassembled WGS sequence"/>
</dbReference>
<dbReference type="InterPro" id="IPR052714">
    <property type="entry name" value="MFS_Exporter"/>
</dbReference>
<evidence type="ECO:0000256" key="4">
    <source>
        <dbReference type="ARBA" id="ARBA00023136"/>
    </source>
</evidence>
<dbReference type="PROSITE" id="PS00216">
    <property type="entry name" value="SUGAR_TRANSPORT_1"/>
    <property type="match status" value="1"/>
</dbReference>
<evidence type="ECO:0000313" key="8">
    <source>
        <dbReference type="Proteomes" id="UP000317371"/>
    </source>
</evidence>
<comment type="caution">
    <text evidence="7">The sequence shown here is derived from an EMBL/GenBank/DDBJ whole genome shotgun (WGS) entry which is preliminary data.</text>
</comment>
<dbReference type="InterPro" id="IPR036259">
    <property type="entry name" value="MFS_trans_sf"/>
</dbReference>
<feature type="domain" description="Major facilitator superfamily (MFS) profile" evidence="6">
    <location>
        <begin position="8"/>
        <end position="374"/>
    </location>
</feature>
<dbReference type="PANTHER" id="PTHR23531">
    <property type="entry name" value="QUINOLENE RESISTANCE PROTEIN NORA"/>
    <property type="match status" value="1"/>
</dbReference>
<evidence type="ECO:0000259" key="6">
    <source>
        <dbReference type="PROSITE" id="PS50850"/>
    </source>
</evidence>
<feature type="transmembrane region" description="Helical" evidence="5">
    <location>
        <begin position="320"/>
        <end position="343"/>
    </location>
</feature>
<feature type="transmembrane region" description="Helical" evidence="5">
    <location>
        <begin position="224"/>
        <end position="246"/>
    </location>
</feature>
<dbReference type="EMBL" id="VIGC01000037">
    <property type="protein sequence ID" value="TQE93587.1"/>
    <property type="molecule type" value="Genomic_DNA"/>
</dbReference>
<reference evidence="7 8" key="1">
    <citation type="submission" date="2019-06" db="EMBL/GenBank/DDBJ databases">
        <title>Genome sequence of Litorilinea aerophila BAA-2444.</title>
        <authorList>
            <person name="Maclea K.S."/>
            <person name="Maurais E.G."/>
            <person name="Iannazzi L.C."/>
        </authorList>
    </citation>
    <scope>NUCLEOTIDE SEQUENCE [LARGE SCALE GENOMIC DNA]</scope>
    <source>
        <strain evidence="7 8">ATCC BAA-2444</strain>
    </source>
</reference>
<dbReference type="GO" id="GO:0022857">
    <property type="term" value="F:transmembrane transporter activity"/>
    <property type="evidence" value="ECO:0007669"/>
    <property type="project" value="InterPro"/>
</dbReference>
<dbReference type="AlphaFoldDB" id="A0A540V9Y2"/>
<feature type="transmembrane region" description="Helical" evidence="5">
    <location>
        <begin position="258"/>
        <end position="278"/>
    </location>
</feature>
<dbReference type="InterPro" id="IPR005829">
    <property type="entry name" value="Sugar_transporter_CS"/>
</dbReference>
<evidence type="ECO:0000256" key="5">
    <source>
        <dbReference type="SAM" id="Phobius"/>
    </source>
</evidence>
<feature type="transmembrane region" description="Helical" evidence="5">
    <location>
        <begin position="42"/>
        <end position="62"/>
    </location>
</feature>
<keyword evidence="8" id="KW-1185">Reference proteome</keyword>
<proteinExistence type="predicted"/>
<evidence type="ECO:0000256" key="2">
    <source>
        <dbReference type="ARBA" id="ARBA00022692"/>
    </source>
</evidence>
<evidence type="ECO:0000256" key="1">
    <source>
        <dbReference type="ARBA" id="ARBA00004651"/>
    </source>
</evidence>
<dbReference type="RefSeq" id="WP_141612095.1">
    <property type="nucleotide sequence ID" value="NZ_VIGC02000037.1"/>
</dbReference>
<feature type="transmembrane region" description="Helical" evidence="5">
    <location>
        <begin position="201"/>
        <end position="218"/>
    </location>
</feature>
<dbReference type="CDD" id="cd17489">
    <property type="entry name" value="MFS_YfcJ_like"/>
    <property type="match status" value="1"/>
</dbReference>